<dbReference type="AlphaFoldDB" id="A0A7X0Y3C6"/>
<evidence type="ECO:0000256" key="5">
    <source>
        <dbReference type="ARBA" id="ARBA00022989"/>
    </source>
</evidence>
<dbReference type="InterPro" id="IPR050445">
    <property type="entry name" value="Bact_polysacc_biosynth/exp"/>
</dbReference>
<evidence type="ECO:0000313" key="10">
    <source>
        <dbReference type="Proteomes" id="UP000535908"/>
    </source>
</evidence>
<evidence type="ECO:0000259" key="8">
    <source>
        <dbReference type="Pfam" id="PF02706"/>
    </source>
</evidence>
<dbReference type="Proteomes" id="UP000535908">
    <property type="component" value="Unassembled WGS sequence"/>
</dbReference>
<proteinExistence type="inferred from homology"/>
<sequence length="219" mass="24569">MIDIRVILRYIRQNIWILALAGIIGLGVATIWVTKFSIPQYRATADILVKPQKMENEDFRLDANTNNRLISTYTGIIKSRNIMDQVKSQMKLQENAKKLSDNLEITNENDSQIISVSYTDESIEKAVDVVNKTVLATQKEVGKLIEPNSINILSKATIVDSSHPVSPNKKKSIIIGLIIGLFVGTLVTAIRILTNNTIREDEDIQEIVNIPVLGEVEKW</sequence>
<keyword evidence="3" id="KW-1003">Cell membrane</keyword>
<dbReference type="GO" id="GO:0004713">
    <property type="term" value="F:protein tyrosine kinase activity"/>
    <property type="evidence" value="ECO:0007669"/>
    <property type="project" value="TreeGrafter"/>
</dbReference>
<dbReference type="Pfam" id="PF02706">
    <property type="entry name" value="Wzz"/>
    <property type="match status" value="1"/>
</dbReference>
<dbReference type="PANTHER" id="PTHR32309:SF13">
    <property type="entry name" value="FERRIC ENTEROBACTIN TRANSPORT PROTEIN FEPE"/>
    <property type="match status" value="1"/>
</dbReference>
<name>A0A7X0Y3C6_9LIST</name>
<keyword evidence="4 7" id="KW-0812">Transmembrane</keyword>
<keyword evidence="5 7" id="KW-1133">Transmembrane helix</keyword>
<organism evidence="9 10">
    <name type="scientific">Listeria grandensis</name>
    <dbReference type="NCBI Taxonomy" id="1494963"/>
    <lineage>
        <taxon>Bacteria</taxon>
        <taxon>Bacillati</taxon>
        <taxon>Bacillota</taxon>
        <taxon>Bacilli</taxon>
        <taxon>Bacillales</taxon>
        <taxon>Listeriaceae</taxon>
        <taxon>Listeria</taxon>
    </lineage>
</organism>
<feature type="domain" description="Polysaccharide chain length determinant N-terminal" evidence="8">
    <location>
        <begin position="2"/>
        <end position="89"/>
    </location>
</feature>
<evidence type="ECO:0000256" key="7">
    <source>
        <dbReference type="SAM" id="Phobius"/>
    </source>
</evidence>
<evidence type="ECO:0000256" key="4">
    <source>
        <dbReference type="ARBA" id="ARBA00022692"/>
    </source>
</evidence>
<evidence type="ECO:0000256" key="2">
    <source>
        <dbReference type="ARBA" id="ARBA00006683"/>
    </source>
</evidence>
<reference evidence="9 10" key="1">
    <citation type="submission" date="2020-03" db="EMBL/GenBank/DDBJ databases">
        <title>Soil Listeria distribution.</title>
        <authorList>
            <person name="Liao J."/>
            <person name="Wiedmann M."/>
        </authorList>
    </citation>
    <scope>NUCLEOTIDE SEQUENCE [LARGE SCALE GENOMIC DNA]</scope>
    <source>
        <strain evidence="9 10">FSL L7-0741</strain>
    </source>
</reference>
<gene>
    <name evidence="9" type="ORF">HCA69_05705</name>
</gene>
<keyword evidence="6 7" id="KW-0472">Membrane</keyword>
<accession>A0A7X0Y3C6</accession>
<evidence type="ECO:0000256" key="6">
    <source>
        <dbReference type="ARBA" id="ARBA00023136"/>
    </source>
</evidence>
<feature type="transmembrane region" description="Helical" evidence="7">
    <location>
        <begin position="173"/>
        <end position="193"/>
    </location>
</feature>
<evidence type="ECO:0000256" key="1">
    <source>
        <dbReference type="ARBA" id="ARBA00004651"/>
    </source>
</evidence>
<dbReference type="PANTHER" id="PTHR32309">
    <property type="entry name" value="TYROSINE-PROTEIN KINASE"/>
    <property type="match status" value="1"/>
</dbReference>
<evidence type="ECO:0000256" key="3">
    <source>
        <dbReference type="ARBA" id="ARBA00022475"/>
    </source>
</evidence>
<feature type="transmembrane region" description="Helical" evidence="7">
    <location>
        <begin position="15"/>
        <end position="33"/>
    </location>
</feature>
<comment type="subcellular location">
    <subcellularLocation>
        <location evidence="1">Cell membrane</location>
        <topology evidence="1">Multi-pass membrane protein</topology>
    </subcellularLocation>
</comment>
<dbReference type="InterPro" id="IPR003856">
    <property type="entry name" value="LPS_length_determ_N"/>
</dbReference>
<evidence type="ECO:0000313" key="9">
    <source>
        <dbReference type="EMBL" id="MBC1935854.1"/>
    </source>
</evidence>
<comment type="caution">
    <text evidence="9">The sequence shown here is derived from an EMBL/GenBank/DDBJ whole genome shotgun (WGS) entry which is preliminary data.</text>
</comment>
<protein>
    <recommendedName>
        <fullName evidence="8">Polysaccharide chain length determinant N-terminal domain-containing protein</fullName>
    </recommendedName>
</protein>
<dbReference type="GO" id="GO:0005886">
    <property type="term" value="C:plasma membrane"/>
    <property type="evidence" value="ECO:0007669"/>
    <property type="project" value="UniProtKB-SubCell"/>
</dbReference>
<dbReference type="EMBL" id="JAARWN010000003">
    <property type="protein sequence ID" value="MBC1935854.1"/>
    <property type="molecule type" value="Genomic_DNA"/>
</dbReference>
<comment type="similarity">
    <text evidence="2">Belongs to the CpsC/CapA family.</text>
</comment>